<accession>A0AC59Z7K5</accession>
<reference evidence="1" key="1">
    <citation type="submission" date="2023-05" db="EMBL/GenBank/DDBJ databases">
        <authorList>
            <consortium name="ELIXIR-Norway"/>
        </authorList>
    </citation>
    <scope>NUCLEOTIDE SEQUENCE</scope>
</reference>
<evidence type="ECO:0000313" key="2">
    <source>
        <dbReference type="Proteomes" id="UP001162501"/>
    </source>
</evidence>
<reference evidence="1" key="2">
    <citation type="submission" date="2025-03" db="EMBL/GenBank/DDBJ databases">
        <authorList>
            <consortium name="ELIXIR-Norway"/>
            <consortium name="Elixir Norway"/>
        </authorList>
    </citation>
    <scope>NUCLEOTIDE SEQUENCE</scope>
</reference>
<dbReference type="EMBL" id="OX596109">
    <property type="protein sequence ID" value="CAN0283421.1"/>
    <property type="molecule type" value="Genomic_DNA"/>
</dbReference>
<gene>
    <name evidence="1" type="ORF">MRATA1EN22A_LOCUS14896</name>
</gene>
<protein>
    <submittedName>
        <fullName evidence="1">Uncharacterized protein</fullName>
    </submittedName>
</protein>
<evidence type="ECO:0000313" key="1">
    <source>
        <dbReference type="EMBL" id="CAN0283421.1"/>
    </source>
</evidence>
<sequence>MHTYTWHTGSCTSSALKPSGSKEFLTLMCRRTAGSGEVLLVFLERTHFINMWKSLWKYRRESHQAAALWEVAHHCSRLAHKNNLRDIRKADAESLFLLPICYLHTN</sequence>
<name>A0AC59Z7K5_RANTA</name>
<dbReference type="Proteomes" id="UP001162501">
    <property type="component" value="Chromosome 25"/>
</dbReference>
<proteinExistence type="predicted"/>
<organism evidence="1 2">
    <name type="scientific">Rangifer tarandus platyrhynchus</name>
    <name type="common">Svalbard reindeer</name>
    <dbReference type="NCBI Taxonomy" id="3082113"/>
    <lineage>
        <taxon>Eukaryota</taxon>
        <taxon>Metazoa</taxon>
        <taxon>Chordata</taxon>
        <taxon>Craniata</taxon>
        <taxon>Vertebrata</taxon>
        <taxon>Euteleostomi</taxon>
        <taxon>Mammalia</taxon>
        <taxon>Eutheria</taxon>
        <taxon>Laurasiatheria</taxon>
        <taxon>Artiodactyla</taxon>
        <taxon>Ruminantia</taxon>
        <taxon>Pecora</taxon>
        <taxon>Cervidae</taxon>
        <taxon>Odocoileinae</taxon>
        <taxon>Rangifer</taxon>
    </lineage>
</organism>